<dbReference type="EMBL" id="VEWN01000005">
    <property type="protein sequence ID" value="KAA1056124.1"/>
    <property type="molecule type" value="Genomic_DNA"/>
</dbReference>
<accession>A0A5B0KYS8</accession>
<comment type="caution">
    <text evidence="1">The sequence shown here is derived from an EMBL/GenBank/DDBJ whole genome shotgun (WGS) entry which is preliminary data.</text>
</comment>
<name>A0A5B0KYS8_9PROT</name>
<dbReference type="AlphaFoldDB" id="A0A5B0KYS8"/>
<evidence type="ECO:0000313" key="1">
    <source>
        <dbReference type="EMBL" id="KAA1056124.1"/>
    </source>
</evidence>
<evidence type="ECO:0000313" key="2">
    <source>
        <dbReference type="Proteomes" id="UP000325333"/>
    </source>
</evidence>
<dbReference type="Proteomes" id="UP000325333">
    <property type="component" value="Unassembled WGS sequence"/>
</dbReference>
<proteinExistence type="predicted"/>
<gene>
    <name evidence="1" type="ORF">FH063_005099</name>
</gene>
<organism evidence="1 2">
    <name type="scientific">Azospirillum argentinense</name>
    <dbReference type="NCBI Taxonomy" id="2970906"/>
    <lineage>
        <taxon>Bacteria</taxon>
        <taxon>Pseudomonadati</taxon>
        <taxon>Pseudomonadota</taxon>
        <taxon>Alphaproteobacteria</taxon>
        <taxon>Rhodospirillales</taxon>
        <taxon>Azospirillaceae</taxon>
        <taxon>Azospirillum</taxon>
    </lineage>
</organism>
<sequence>MLADRGLAVDHTAIFLWIQAYAPELDKRLRPHLRMMIGVNRRGVLMPIGTGTH</sequence>
<evidence type="ECO:0008006" key="3">
    <source>
        <dbReference type="Google" id="ProtNLM"/>
    </source>
</evidence>
<protein>
    <recommendedName>
        <fullName evidence="3">Transposase</fullName>
    </recommendedName>
</protein>
<reference evidence="1 2" key="1">
    <citation type="submission" date="2019-07" db="EMBL/GenBank/DDBJ databases">
        <title>Genome sequencing of the stress-tolerant strain Azospirillum brasilense Az19.</title>
        <authorList>
            <person name="Maroniche G.A."/>
            <person name="Garcia J.E."/>
            <person name="Pagnussat L."/>
            <person name="Amenta M."/>
            <person name="Creus C.M."/>
        </authorList>
    </citation>
    <scope>NUCLEOTIDE SEQUENCE [LARGE SCALE GENOMIC DNA]</scope>
    <source>
        <strain evidence="1 2">Az19</strain>
    </source>
</reference>